<evidence type="ECO:0000256" key="1">
    <source>
        <dbReference type="ARBA" id="ARBA00004141"/>
    </source>
</evidence>
<dbReference type="Pfam" id="PF01094">
    <property type="entry name" value="ANF_receptor"/>
    <property type="match status" value="4"/>
</dbReference>
<gene>
    <name evidence="9" type="ORF">KUTeg_009992</name>
</gene>
<dbReference type="Pfam" id="PF00003">
    <property type="entry name" value="7tm_3"/>
    <property type="match status" value="1"/>
</dbReference>
<evidence type="ECO:0000256" key="6">
    <source>
        <dbReference type="ARBA" id="ARBA00023180"/>
    </source>
</evidence>
<evidence type="ECO:0000256" key="4">
    <source>
        <dbReference type="ARBA" id="ARBA00023136"/>
    </source>
</evidence>
<comment type="subcellular location">
    <subcellularLocation>
        <location evidence="1">Membrane</location>
        <topology evidence="1">Multi-pass membrane protein</topology>
    </subcellularLocation>
</comment>
<proteinExistence type="predicted"/>
<dbReference type="Gene3D" id="3.40.50.2300">
    <property type="match status" value="8"/>
</dbReference>
<name>A0ABQ9F5F7_TEGGR</name>
<dbReference type="PANTHER" id="PTHR24060">
    <property type="entry name" value="METABOTROPIC GLUTAMATE RECEPTOR"/>
    <property type="match status" value="1"/>
</dbReference>
<keyword evidence="10" id="KW-1185">Reference proteome</keyword>
<protein>
    <recommendedName>
        <fullName evidence="8">G-protein coupled receptors family 3 profile domain-containing protein</fullName>
    </recommendedName>
</protein>
<evidence type="ECO:0000259" key="8">
    <source>
        <dbReference type="PROSITE" id="PS50259"/>
    </source>
</evidence>
<dbReference type="SUPFAM" id="SSF53822">
    <property type="entry name" value="Periplasmic binding protein-like I"/>
    <property type="match status" value="4"/>
</dbReference>
<organism evidence="9 10">
    <name type="scientific">Tegillarca granosa</name>
    <name type="common">Malaysian cockle</name>
    <name type="synonym">Anadara granosa</name>
    <dbReference type="NCBI Taxonomy" id="220873"/>
    <lineage>
        <taxon>Eukaryota</taxon>
        <taxon>Metazoa</taxon>
        <taxon>Spiralia</taxon>
        <taxon>Lophotrochozoa</taxon>
        <taxon>Mollusca</taxon>
        <taxon>Bivalvia</taxon>
        <taxon>Autobranchia</taxon>
        <taxon>Pteriomorphia</taxon>
        <taxon>Arcoida</taxon>
        <taxon>Arcoidea</taxon>
        <taxon>Arcidae</taxon>
        <taxon>Tegillarca</taxon>
    </lineage>
</organism>
<dbReference type="PRINTS" id="PR00248">
    <property type="entry name" value="GPCRMGR"/>
</dbReference>
<evidence type="ECO:0000256" key="7">
    <source>
        <dbReference type="SAM" id="Phobius"/>
    </source>
</evidence>
<evidence type="ECO:0000256" key="3">
    <source>
        <dbReference type="ARBA" id="ARBA00022989"/>
    </source>
</evidence>
<keyword evidence="4 7" id="KW-0472">Membrane</keyword>
<dbReference type="InterPro" id="IPR001828">
    <property type="entry name" value="ANF_lig-bd_rcpt"/>
</dbReference>
<feature type="transmembrane region" description="Helical" evidence="7">
    <location>
        <begin position="2059"/>
        <end position="2083"/>
    </location>
</feature>
<feature type="transmembrane region" description="Helical" evidence="7">
    <location>
        <begin position="1950"/>
        <end position="1975"/>
    </location>
</feature>
<dbReference type="InterPro" id="IPR000337">
    <property type="entry name" value="GPCR_3"/>
</dbReference>
<reference evidence="9 10" key="1">
    <citation type="submission" date="2022-12" db="EMBL/GenBank/DDBJ databases">
        <title>Chromosome-level genome of Tegillarca granosa.</title>
        <authorList>
            <person name="Kim J."/>
        </authorList>
    </citation>
    <scope>NUCLEOTIDE SEQUENCE [LARGE SCALE GENOMIC DNA]</scope>
    <source>
        <strain evidence="9">Teg-2019</strain>
        <tissue evidence="9">Adductor muscle</tissue>
    </source>
</reference>
<accession>A0ABQ9F5F7</accession>
<comment type="caution">
    <text evidence="9">The sequence shown here is derived from an EMBL/GenBank/DDBJ whole genome shotgun (WGS) entry which is preliminary data.</text>
</comment>
<dbReference type="InterPro" id="IPR050726">
    <property type="entry name" value="mGluR"/>
</dbReference>
<dbReference type="Proteomes" id="UP001217089">
    <property type="component" value="Unassembled WGS sequence"/>
</dbReference>
<feature type="transmembrane region" description="Helical" evidence="7">
    <location>
        <begin position="1987"/>
        <end position="2008"/>
    </location>
</feature>
<dbReference type="PROSITE" id="PS50259">
    <property type="entry name" value="G_PROTEIN_RECEP_F3_4"/>
    <property type="match status" value="1"/>
</dbReference>
<keyword evidence="6" id="KW-0325">Glycoprotein</keyword>
<keyword evidence="3 7" id="KW-1133">Transmembrane helix</keyword>
<keyword evidence="2 7" id="KW-0812">Transmembrane</keyword>
<evidence type="ECO:0000256" key="2">
    <source>
        <dbReference type="ARBA" id="ARBA00022692"/>
    </source>
</evidence>
<sequence>MKVALLVLQHLHMVLQQLKLSYQEYLMESHLVVLLWMYVTVLKQVCSFVNNVLGERHIVYDRKGQLVDPNNIESFVEYLGSGTTKDFSKGLYPFRVPEVGVVATSADLSNKEMYPYFTRVVPADDKQAGAIISLLANMGWFYIQTLQSANDYSRSGITVLKNIGKYHGVCVSASYEFGTDGSYAEILRKLRTNQKARAVVIFAGSSDMKGLFQAIKDSNIPQDFVIIGTDFWGTSNTLVEGYEDVANGAITIEPSPFGTAGFRAWLNTLNPREAMDIPWFKEWYQIVYNCYIDVENRGKYSNQCQNSPITSAPNYDEGYGLSYTINAVYAIAKALDKTLTFFCGNGYSGVCSNFRASEFTSKILLEYLHNITFSAENNKQFEMVNGEGTGQYNIYSYRQNGGYVNIGNYDTKSGSLIIQKQNIVYPSGVTPATFSSVCDTSCYECSYVNDKPLYFEQPGDIVIGGLFGVHSRSIYSQYLCGDMKTVNGFQFGSAMAYAVDRINKKLAPVSLNGIHLGTLIFDHCDVSTRAFDTLANFYSGTLKPYFWTNSPFKPESVTAWVTDSTSAVMEVKDVVKQLNLPLISPLATSEELAKLEEFPTFFRTVSGDISLSIAMAELARTLNFKHVTVVYSNNAYGMGGMETFESVTQQEGVCVTYKYNMDGSMTPAEIIKAIQTSSSHVVILWTGVADSIAMLNARRDNPVGGNIVFIFPMPFMELVGTYGGAGGNTFMLNIKRSNVDGYRQFMEQMYADGAGLNPLLVEYYMVMFKCDLPGMSIFKTPCQYENGKLVPVTRAAGYTQDNYVVPTINAVYAYVAALDATLKEKCGVGYNGICTAFSTTPNINDVVMAKMEDIGFLDPSGTQFNFLDRKGNTGLDVFFNSGGTTSVVGEFAGASLQILDSTLPDRFTSTLSSCLEPCTICIKKSLNFTYIPGDLLLGGLFDVHQNDLTPFSCGPLKTFHGFQLLEAFNYAINKVNDKSGPFANILKHVKLGGVGLDSCQSSIRTGYLVSNIHSGLTELSRNGFTLNPDDINAYIAGYSSDSSIYLARILKTLKIPQVSYASTSTELLDQDRYPYFIRSVPADDKQSMAMIEFFKKYNIKYVQVVHTSTNYGERGAKIFTEKAKENKICVAQVVPFPDNGTVTQESANDVISALLTRPMANTVIVFADQDYINEMFRAISRNPVAIGKFKFVGSDSWSNNMEAISGVEYLAEGSITLNLESSDLSDFDLYLGKKTPGNYPENPWFPEFYERMVDCYLTVPTRTRTTQCPSIPENIVAQRNYVQDPGILHVINAVYAAAIGIDLALKSECGANYTTVCEKYKNSQGRTDLLMNSILRARFTDSASKQFEFSTRREGNKGYQLYSITKKMTMGDVGYAYDKVGLYTFNGQLQTVTNYKPSWDGSCERDRACSECPSLRNLLTRYMLQPSKGQDAATLIYQGPIHSISSEADFSTKCGNFYMSGFLEALAFQYTLEKHFPNTKYNVRGLILDTCENPVRIDHDLYSLMSSGRLCNTAFTSDSDISSSTIAGVMQTTSTAVMAANRVLKPLKIPIVSNTATSTLLLDQVRFPYFARTAPPDSTLTEVLGDILKQFDWKYVSAIYSQEAYGLSLNKALKMSAEKRDVCVGLSLPVSYPATVADAKLVLQELVKQKGANVILVLSLQPRVILQAAKEMGILNKYIWVGTDTWADYSHVIRGFEEDVLGAITVGLRTARVEEVKDYIKTITYNDRKNIPEDWFLDFYQEIHKCRLSDAPNVHTDYNTECNKQERITNEKIPPGGVDLVTVAATYAMAQAVEVISRRRCSLKETFPECVRESGNYDFLFSDLLNVQWNMNGALTLSPNDSFTLKFNNQRFWDIGYYIYSVAKSQNGGQEYRTVGARTNGVTSDLSIITTVIVTMSSHQSVLLPGSCGCSVTVAGPAKQVSNLTEESKEPRNYFLYNMDRIPWQKLYTWPIWAIAVAVLTCVGLFITIFLFCYFLIAYPVKGGTTVLGFMMMIGIMGIYALNFAFFLPASEATCTGRRLMMGVVYAIVFAALLVKAIDNWRYSDYEYTVRKYKGITNSCTLLMISLGIVCVQLIIPIMWLIIVPPGAISKSDSLVHDWMWCDPWYDYDISLVLSMIFRNVPGVADSHIFCHSMGE</sequence>
<feature type="transmembrane region" description="Helical" evidence="7">
    <location>
        <begin position="2020"/>
        <end position="2038"/>
    </location>
</feature>
<dbReference type="InterPro" id="IPR028082">
    <property type="entry name" value="Peripla_BP_I"/>
</dbReference>
<evidence type="ECO:0000313" key="10">
    <source>
        <dbReference type="Proteomes" id="UP001217089"/>
    </source>
</evidence>
<evidence type="ECO:0000313" key="9">
    <source>
        <dbReference type="EMBL" id="KAJ8312619.1"/>
    </source>
</evidence>
<feature type="domain" description="G-protein coupled receptors family 3 profile" evidence="8">
    <location>
        <begin position="1950"/>
        <end position="2086"/>
    </location>
</feature>
<keyword evidence="5" id="KW-0675">Receptor</keyword>
<evidence type="ECO:0000256" key="5">
    <source>
        <dbReference type="ARBA" id="ARBA00023170"/>
    </source>
</evidence>
<dbReference type="InterPro" id="IPR017978">
    <property type="entry name" value="GPCR_3_C"/>
</dbReference>
<dbReference type="EMBL" id="JARBDR010000440">
    <property type="protein sequence ID" value="KAJ8312619.1"/>
    <property type="molecule type" value="Genomic_DNA"/>
</dbReference>